<sequence>MTNVYSGYMLGQKRKKPSISFFSSTKMT</sequence>
<reference evidence="1" key="2">
    <citation type="journal article" date="2015" name="Fish Shellfish Immunol.">
        <title>Early steps in the European eel (Anguilla anguilla)-Vibrio vulnificus interaction in the gills: Role of the RtxA13 toxin.</title>
        <authorList>
            <person name="Callol A."/>
            <person name="Pajuelo D."/>
            <person name="Ebbesson L."/>
            <person name="Teles M."/>
            <person name="MacKenzie S."/>
            <person name="Amaro C."/>
        </authorList>
    </citation>
    <scope>NUCLEOTIDE SEQUENCE</scope>
</reference>
<protein>
    <submittedName>
        <fullName evidence="1">Uncharacterized protein</fullName>
    </submittedName>
</protein>
<organism evidence="1">
    <name type="scientific">Anguilla anguilla</name>
    <name type="common">European freshwater eel</name>
    <name type="synonym">Muraena anguilla</name>
    <dbReference type="NCBI Taxonomy" id="7936"/>
    <lineage>
        <taxon>Eukaryota</taxon>
        <taxon>Metazoa</taxon>
        <taxon>Chordata</taxon>
        <taxon>Craniata</taxon>
        <taxon>Vertebrata</taxon>
        <taxon>Euteleostomi</taxon>
        <taxon>Actinopterygii</taxon>
        <taxon>Neopterygii</taxon>
        <taxon>Teleostei</taxon>
        <taxon>Anguilliformes</taxon>
        <taxon>Anguillidae</taxon>
        <taxon>Anguilla</taxon>
    </lineage>
</organism>
<name>A0A0E9U5S4_ANGAN</name>
<dbReference type="EMBL" id="GBXM01047391">
    <property type="protein sequence ID" value="JAH61186.1"/>
    <property type="molecule type" value="Transcribed_RNA"/>
</dbReference>
<reference evidence="1" key="1">
    <citation type="submission" date="2014-11" db="EMBL/GenBank/DDBJ databases">
        <authorList>
            <person name="Amaro Gonzalez C."/>
        </authorList>
    </citation>
    <scope>NUCLEOTIDE SEQUENCE</scope>
</reference>
<accession>A0A0E9U5S4</accession>
<proteinExistence type="predicted"/>
<dbReference type="AlphaFoldDB" id="A0A0E9U5S4"/>
<evidence type="ECO:0000313" key="1">
    <source>
        <dbReference type="EMBL" id="JAH61186.1"/>
    </source>
</evidence>